<organism evidence="1 2">
    <name type="scientific">Sulfuriroseicoccus oceanibius</name>
    <dbReference type="NCBI Taxonomy" id="2707525"/>
    <lineage>
        <taxon>Bacteria</taxon>
        <taxon>Pseudomonadati</taxon>
        <taxon>Verrucomicrobiota</taxon>
        <taxon>Verrucomicrobiia</taxon>
        <taxon>Verrucomicrobiales</taxon>
        <taxon>Verrucomicrobiaceae</taxon>
        <taxon>Sulfuriroseicoccus</taxon>
    </lineage>
</organism>
<reference evidence="1 2" key="1">
    <citation type="submission" date="2020-12" db="EMBL/GenBank/DDBJ databases">
        <title>Sulforoseuscoccus oceanibium gen. nov., sp. nov., a representative of the phylum Verrucomicrobia with special cytoplasmic membrane, and proposal of Sulforoseuscoccusaceae fam. nov.</title>
        <authorList>
            <person name="Xi F."/>
        </authorList>
    </citation>
    <scope>NUCLEOTIDE SEQUENCE [LARGE SCALE GENOMIC DNA]</scope>
    <source>
        <strain evidence="1 2">T37</strain>
    </source>
</reference>
<keyword evidence="2" id="KW-1185">Reference proteome</keyword>
<evidence type="ECO:0000313" key="1">
    <source>
        <dbReference type="EMBL" id="QQL46255.1"/>
    </source>
</evidence>
<sequence>MSASTIGISSRFVTVAMRLMMLVLCLALVVPATAQAPGAGERELRDRLQRVYRAWAGAMRDRNLDAWQSSSTQALQNEVRNQIVSQKLPYPRALFESPLMAPQVSRLRFVRARQVGDEAQLVYFGRFDAGLIEEGKRPPENLLVIWFGREQGGWAVGRIQMLDLDPMPEVRAKMRRFDYSFLDEPGFVVDGVLPKVAKLAPRPDFIGKVFAISFNESTEVMINGVSDHSFGATRAAQLVLGGFKRGENTVSVKVSPLAEGQEPADTLDDNAPYVIRLYLMPDDPSKQFPVIVWRYESEDGTAPSEPIEATFVIDDKVIEQRYRRPDSAR</sequence>
<dbReference type="KEGG" id="soa:G3M56_006670"/>
<dbReference type="EMBL" id="CP066776">
    <property type="protein sequence ID" value="QQL46255.1"/>
    <property type="molecule type" value="Genomic_DNA"/>
</dbReference>
<dbReference type="Proteomes" id="UP000475117">
    <property type="component" value="Chromosome"/>
</dbReference>
<dbReference type="RefSeq" id="WP_164361383.1">
    <property type="nucleotide sequence ID" value="NZ_CP066776.1"/>
</dbReference>
<dbReference type="AlphaFoldDB" id="A0A6B3L8L0"/>
<proteinExistence type="predicted"/>
<gene>
    <name evidence="1" type="ORF">G3M56_006670</name>
</gene>
<name>A0A6B3L8L0_9BACT</name>
<accession>A0A6B3L8L0</accession>
<evidence type="ECO:0000313" key="2">
    <source>
        <dbReference type="Proteomes" id="UP000475117"/>
    </source>
</evidence>
<protein>
    <submittedName>
        <fullName evidence="1">Uncharacterized protein</fullName>
    </submittedName>
</protein>